<reference evidence="3 4" key="1">
    <citation type="submission" date="2020-02" db="EMBL/GenBank/DDBJ databases">
        <title>Genome sequence of Roseobacter ponti.</title>
        <authorList>
            <person name="Hollensteiner J."/>
            <person name="Schneider D."/>
            <person name="Poehlein A."/>
            <person name="Daniel R."/>
        </authorList>
    </citation>
    <scope>NUCLEOTIDE SEQUENCE [LARGE SCALE GENOMIC DNA]</scope>
    <source>
        <strain evidence="3 4">DSM 106830</strain>
    </source>
</reference>
<dbReference type="InterPro" id="IPR029044">
    <property type="entry name" value="Nucleotide-diphossugar_trans"/>
</dbReference>
<accession>A0A858STP7</accession>
<keyword evidence="3" id="KW-0808">Transferase</keyword>
<evidence type="ECO:0000256" key="1">
    <source>
        <dbReference type="ARBA" id="ARBA00022842"/>
    </source>
</evidence>
<proteinExistence type="predicted"/>
<name>A0A858STP7_9RHOB</name>
<evidence type="ECO:0000259" key="2">
    <source>
        <dbReference type="Pfam" id="PF12804"/>
    </source>
</evidence>
<dbReference type="EMBL" id="CP048788">
    <property type="protein sequence ID" value="QJF51387.1"/>
    <property type="molecule type" value="Genomic_DNA"/>
</dbReference>
<dbReference type="PANTHER" id="PTHR43777:SF1">
    <property type="entry name" value="MOLYBDENUM COFACTOR CYTIDYLYLTRANSFERASE"/>
    <property type="match status" value="1"/>
</dbReference>
<dbReference type="CDD" id="cd04182">
    <property type="entry name" value="GT_2_like_f"/>
    <property type="match status" value="1"/>
</dbReference>
<dbReference type="Pfam" id="PF12804">
    <property type="entry name" value="NTP_transf_3"/>
    <property type="match status" value="1"/>
</dbReference>
<keyword evidence="4" id="KW-1185">Reference proteome</keyword>
<evidence type="ECO:0000313" key="4">
    <source>
        <dbReference type="Proteomes" id="UP000503308"/>
    </source>
</evidence>
<evidence type="ECO:0000313" key="3">
    <source>
        <dbReference type="EMBL" id="QJF51387.1"/>
    </source>
</evidence>
<sequence length="209" mass="22359">MTEAPLTDIPVIVPAAGASRRMRGADKLMLEAGGVPLLRRQVMRARAATRGLVIVALPPAPHPRWDSLADLDVTGIPVPDAHEGMSAGLRRALDALGSDARAVMILLPDLPDLTTEDLRLVLAAVAPADGTAMWCATTPDGRPGHPIVLHASLFDELRAIRGDKGARAIRENVARAGRLRGVPLGDDRALRDLDTPEAWEAWRALQEKP</sequence>
<dbReference type="InterPro" id="IPR025877">
    <property type="entry name" value="MobA-like_NTP_Trfase"/>
</dbReference>
<keyword evidence="1" id="KW-0460">Magnesium</keyword>
<gene>
    <name evidence="3" type="ORF">G3256_09535</name>
</gene>
<feature type="domain" description="MobA-like NTP transferase" evidence="2">
    <location>
        <begin position="12"/>
        <end position="172"/>
    </location>
</feature>
<dbReference type="SUPFAM" id="SSF53448">
    <property type="entry name" value="Nucleotide-diphospho-sugar transferases"/>
    <property type="match status" value="1"/>
</dbReference>
<dbReference type="Gene3D" id="3.90.550.10">
    <property type="entry name" value="Spore Coat Polysaccharide Biosynthesis Protein SpsA, Chain A"/>
    <property type="match status" value="1"/>
</dbReference>
<protein>
    <submittedName>
        <fullName evidence="3">Nucleotidyltransferase family protein</fullName>
    </submittedName>
</protein>
<dbReference type="GO" id="GO:0016779">
    <property type="term" value="F:nucleotidyltransferase activity"/>
    <property type="evidence" value="ECO:0007669"/>
    <property type="project" value="UniProtKB-ARBA"/>
</dbReference>
<organism evidence="3 4">
    <name type="scientific">Roseobacter ponti</name>
    <dbReference type="NCBI Taxonomy" id="1891787"/>
    <lineage>
        <taxon>Bacteria</taxon>
        <taxon>Pseudomonadati</taxon>
        <taxon>Pseudomonadota</taxon>
        <taxon>Alphaproteobacteria</taxon>
        <taxon>Rhodobacterales</taxon>
        <taxon>Roseobacteraceae</taxon>
        <taxon>Roseobacter</taxon>
    </lineage>
</organism>
<dbReference type="RefSeq" id="WP_169640603.1">
    <property type="nucleotide sequence ID" value="NZ_CP048788.1"/>
</dbReference>
<dbReference type="Proteomes" id="UP000503308">
    <property type="component" value="Chromosome"/>
</dbReference>
<dbReference type="PANTHER" id="PTHR43777">
    <property type="entry name" value="MOLYBDENUM COFACTOR CYTIDYLYLTRANSFERASE"/>
    <property type="match status" value="1"/>
</dbReference>
<dbReference type="KEGG" id="rpon:G3256_09535"/>
<dbReference type="AlphaFoldDB" id="A0A858STP7"/>